<protein>
    <submittedName>
        <fullName evidence="8">Uncharacterized protein</fullName>
    </submittedName>
</protein>
<dbReference type="AlphaFoldDB" id="A0A7R8Z3I8"/>
<name>A0A7R8Z3I8_HERIL</name>
<accession>A0A7R8Z3I8</accession>
<dbReference type="InParanoid" id="A0A7R8Z3I8"/>
<evidence type="ECO:0000256" key="1">
    <source>
        <dbReference type="ARBA" id="ARBA00004477"/>
    </source>
</evidence>
<feature type="transmembrane region" description="Helical" evidence="7">
    <location>
        <begin position="80"/>
        <end position="99"/>
    </location>
</feature>
<comment type="similarity">
    <text evidence="2">Belongs to the jagunal family.</text>
</comment>
<evidence type="ECO:0000256" key="3">
    <source>
        <dbReference type="ARBA" id="ARBA00022692"/>
    </source>
</evidence>
<dbReference type="OrthoDB" id="8914197at2759"/>
<organism evidence="8 9">
    <name type="scientific">Hermetia illucens</name>
    <name type="common">Black soldier fly</name>
    <dbReference type="NCBI Taxonomy" id="343691"/>
    <lineage>
        <taxon>Eukaryota</taxon>
        <taxon>Metazoa</taxon>
        <taxon>Ecdysozoa</taxon>
        <taxon>Arthropoda</taxon>
        <taxon>Hexapoda</taxon>
        <taxon>Insecta</taxon>
        <taxon>Pterygota</taxon>
        <taxon>Neoptera</taxon>
        <taxon>Endopterygota</taxon>
        <taxon>Diptera</taxon>
        <taxon>Brachycera</taxon>
        <taxon>Stratiomyomorpha</taxon>
        <taxon>Stratiomyidae</taxon>
        <taxon>Hermetiinae</taxon>
        <taxon>Hermetia</taxon>
    </lineage>
</organism>
<keyword evidence="4" id="KW-0256">Endoplasmic reticulum</keyword>
<dbReference type="Proteomes" id="UP000594454">
    <property type="component" value="Chromosome 6"/>
</dbReference>
<dbReference type="GO" id="GO:0005789">
    <property type="term" value="C:endoplasmic reticulum membrane"/>
    <property type="evidence" value="ECO:0007669"/>
    <property type="project" value="UniProtKB-SubCell"/>
</dbReference>
<dbReference type="GO" id="GO:0016192">
    <property type="term" value="P:vesicle-mediated transport"/>
    <property type="evidence" value="ECO:0007669"/>
    <property type="project" value="TreeGrafter"/>
</dbReference>
<reference evidence="8 9" key="1">
    <citation type="submission" date="2020-11" db="EMBL/GenBank/DDBJ databases">
        <authorList>
            <person name="Wallbank WR R."/>
            <person name="Pardo Diaz C."/>
            <person name="Kozak K."/>
            <person name="Martin S."/>
            <person name="Jiggins C."/>
            <person name="Moest M."/>
            <person name="Warren A I."/>
            <person name="Generalovic N T."/>
            <person name="Byers J.R.P. K."/>
            <person name="Montejo-Kovacevich G."/>
            <person name="Yen C E."/>
        </authorList>
    </citation>
    <scope>NUCLEOTIDE SEQUENCE [LARGE SCALE GENOMIC DNA]</scope>
</reference>
<dbReference type="EMBL" id="LR899014">
    <property type="protein sequence ID" value="CAD7092012.1"/>
    <property type="molecule type" value="Genomic_DNA"/>
</dbReference>
<proteinExistence type="inferred from homology"/>
<evidence type="ECO:0000256" key="5">
    <source>
        <dbReference type="ARBA" id="ARBA00022989"/>
    </source>
</evidence>
<dbReference type="InterPro" id="IPR009787">
    <property type="entry name" value="Jagunal"/>
</dbReference>
<sequence length="197" mass="23078">MASRGGPMITGTDGTDFQHRQRVAAHYQISVLNKSRLKYCIFFHSLLFLAMLAKLSADILDRLDIFILEIEELEIPTPLFWEYAWCLSILWSLVALSAIRHNRIRDMQKYIIGLCVFGFLPLIYCFLYYFGDVWEYFTLDSGVDIEDTDVLMWRGMPYGLLWYAFVLVGLQVHGFSAHFAWNLVQVWRQRSAARKMQ</sequence>
<feature type="transmembrane region" description="Helical" evidence="7">
    <location>
        <begin position="39"/>
        <end position="60"/>
    </location>
</feature>
<evidence type="ECO:0000313" key="9">
    <source>
        <dbReference type="Proteomes" id="UP000594454"/>
    </source>
</evidence>
<comment type="subcellular location">
    <subcellularLocation>
        <location evidence="1">Endoplasmic reticulum membrane</location>
        <topology evidence="1">Multi-pass membrane protein</topology>
    </subcellularLocation>
</comment>
<evidence type="ECO:0000256" key="4">
    <source>
        <dbReference type="ARBA" id="ARBA00022824"/>
    </source>
</evidence>
<dbReference type="FunCoup" id="A0A7R8Z3I8">
    <property type="interactions" value="969"/>
</dbReference>
<feature type="transmembrane region" description="Helical" evidence="7">
    <location>
        <begin position="111"/>
        <end position="131"/>
    </location>
</feature>
<dbReference type="PANTHER" id="PTHR20955">
    <property type="entry name" value="PROTEIN JAGUNAL HOMOLOG 1"/>
    <property type="match status" value="1"/>
</dbReference>
<keyword evidence="3 7" id="KW-0812">Transmembrane</keyword>
<feature type="transmembrane region" description="Helical" evidence="7">
    <location>
        <begin position="160"/>
        <end position="184"/>
    </location>
</feature>
<keyword evidence="5 7" id="KW-1133">Transmembrane helix</keyword>
<dbReference type="Pfam" id="PF07086">
    <property type="entry name" value="Jagunal"/>
    <property type="match status" value="1"/>
</dbReference>
<dbReference type="OMA" id="PYGVLWY"/>
<evidence type="ECO:0000256" key="6">
    <source>
        <dbReference type="ARBA" id="ARBA00023136"/>
    </source>
</evidence>
<dbReference type="PANTHER" id="PTHR20955:SF1">
    <property type="entry name" value="PROTEIN JAGUNAL HOMOLOG 1"/>
    <property type="match status" value="1"/>
</dbReference>
<keyword evidence="6 7" id="KW-0472">Membrane</keyword>
<evidence type="ECO:0000256" key="7">
    <source>
        <dbReference type="SAM" id="Phobius"/>
    </source>
</evidence>
<gene>
    <name evidence="8" type="ORF">HERILL_LOCUS14404</name>
</gene>
<evidence type="ECO:0000256" key="2">
    <source>
        <dbReference type="ARBA" id="ARBA00008462"/>
    </source>
</evidence>
<dbReference type="GO" id="GO:0007029">
    <property type="term" value="P:endoplasmic reticulum organization"/>
    <property type="evidence" value="ECO:0007669"/>
    <property type="project" value="InterPro"/>
</dbReference>
<evidence type="ECO:0000313" key="8">
    <source>
        <dbReference type="EMBL" id="CAD7092012.1"/>
    </source>
</evidence>
<keyword evidence="9" id="KW-1185">Reference proteome</keyword>